<dbReference type="EMBL" id="QRDW01000004">
    <property type="protein sequence ID" value="RED51055.1"/>
    <property type="molecule type" value="Genomic_DNA"/>
</dbReference>
<dbReference type="PANTHER" id="PTHR45772:SF9">
    <property type="entry name" value="CONSERVED COMPONENT OF ABC TRANSPORTER FOR NATURAL AMINO ACIDS"/>
    <property type="match status" value="1"/>
</dbReference>
<dbReference type="PROSITE" id="PS00211">
    <property type="entry name" value="ABC_TRANSPORTER_1"/>
    <property type="match status" value="1"/>
</dbReference>
<dbReference type="CDD" id="cd03219">
    <property type="entry name" value="ABC_Mj1267_LivG_branched"/>
    <property type="match status" value="1"/>
</dbReference>
<keyword evidence="3 5" id="KW-0067">ATP-binding</keyword>
<evidence type="ECO:0000313" key="5">
    <source>
        <dbReference type="EMBL" id="RED51055.1"/>
    </source>
</evidence>
<dbReference type="Proteomes" id="UP000256845">
    <property type="component" value="Unassembled WGS sequence"/>
</dbReference>
<dbReference type="FunFam" id="3.40.50.300:FF:000421">
    <property type="entry name" value="Branched-chain amino acid ABC transporter ATP-binding protein"/>
    <property type="match status" value="1"/>
</dbReference>
<accession>A0A3D9HNS1</accession>
<dbReference type="GO" id="GO:0005524">
    <property type="term" value="F:ATP binding"/>
    <property type="evidence" value="ECO:0007669"/>
    <property type="project" value="UniProtKB-KW"/>
</dbReference>
<dbReference type="Pfam" id="PF12399">
    <property type="entry name" value="BCA_ABC_TP_C"/>
    <property type="match status" value="1"/>
</dbReference>
<dbReference type="SUPFAM" id="SSF52540">
    <property type="entry name" value="P-loop containing nucleoside triphosphate hydrolases"/>
    <property type="match status" value="1"/>
</dbReference>
<evidence type="ECO:0000256" key="1">
    <source>
        <dbReference type="ARBA" id="ARBA00022448"/>
    </source>
</evidence>
<keyword evidence="2" id="KW-0547">Nucleotide-binding</keyword>
<evidence type="ECO:0000259" key="4">
    <source>
        <dbReference type="PROSITE" id="PS50893"/>
    </source>
</evidence>
<keyword evidence="1" id="KW-0813">Transport</keyword>
<dbReference type="RefSeq" id="WP_115936835.1">
    <property type="nucleotide sequence ID" value="NZ_QRDW01000004.1"/>
</dbReference>
<gene>
    <name evidence="5" type="ORF">DFP90_104333</name>
</gene>
<name>A0A3D9HNS1_9PROT</name>
<feature type="domain" description="ABC transporter" evidence="4">
    <location>
        <begin position="2"/>
        <end position="250"/>
    </location>
</feature>
<dbReference type="PANTHER" id="PTHR45772">
    <property type="entry name" value="CONSERVED COMPONENT OF ABC TRANSPORTER FOR NATURAL AMINO ACIDS-RELATED"/>
    <property type="match status" value="1"/>
</dbReference>
<dbReference type="Gene3D" id="3.40.50.300">
    <property type="entry name" value="P-loop containing nucleotide triphosphate hydrolases"/>
    <property type="match status" value="1"/>
</dbReference>
<protein>
    <submittedName>
        <fullName evidence="5">Amino acid/amide ABC transporter ATP-binding protein 1 (HAAT family)</fullName>
    </submittedName>
</protein>
<dbReference type="AlphaFoldDB" id="A0A3D9HNS1"/>
<dbReference type="InterPro" id="IPR032823">
    <property type="entry name" value="BCA_ABC_TP_C"/>
</dbReference>
<dbReference type="PROSITE" id="PS50893">
    <property type="entry name" value="ABC_TRANSPORTER_2"/>
    <property type="match status" value="1"/>
</dbReference>
<evidence type="ECO:0000256" key="3">
    <source>
        <dbReference type="ARBA" id="ARBA00022840"/>
    </source>
</evidence>
<dbReference type="InterPro" id="IPR051120">
    <property type="entry name" value="ABC_AA/LPS_Transport"/>
</dbReference>
<evidence type="ECO:0000256" key="2">
    <source>
        <dbReference type="ARBA" id="ARBA00022741"/>
    </source>
</evidence>
<dbReference type="InterPro" id="IPR003439">
    <property type="entry name" value="ABC_transporter-like_ATP-bd"/>
</dbReference>
<evidence type="ECO:0000313" key="6">
    <source>
        <dbReference type="Proteomes" id="UP000256845"/>
    </source>
</evidence>
<dbReference type="GO" id="GO:0005886">
    <property type="term" value="C:plasma membrane"/>
    <property type="evidence" value="ECO:0007669"/>
    <property type="project" value="TreeGrafter"/>
</dbReference>
<comment type="caution">
    <text evidence="5">The sequence shown here is derived from an EMBL/GenBank/DDBJ whole genome shotgun (WGS) entry which is preliminary data.</text>
</comment>
<organism evidence="5 6">
    <name type="scientific">Aestuariispira insulae</name>
    <dbReference type="NCBI Taxonomy" id="1461337"/>
    <lineage>
        <taxon>Bacteria</taxon>
        <taxon>Pseudomonadati</taxon>
        <taxon>Pseudomonadota</taxon>
        <taxon>Alphaproteobacteria</taxon>
        <taxon>Rhodospirillales</taxon>
        <taxon>Kiloniellaceae</taxon>
        <taxon>Aestuariispira</taxon>
    </lineage>
</organism>
<reference evidence="5 6" key="1">
    <citation type="submission" date="2018-07" db="EMBL/GenBank/DDBJ databases">
        <title>Genomic Encyclopedia of Type Strains, Phase III (KMG-III): the genomes of soil and plant-associated and newly described type strains.</title>
        <authorList>
            <person name="Whitman W."/>
        </authorList>
    </citation>
    <scope>NUCLEOTIDE SEQUENCE [LARGE SCALE GENOMIC DNA]</scope>
    <source>
        <strain evidence="5 6">CECT 8488</strain>
    </source>
</reference>
<dbReference type="SMART" id="SM00382">
    <property type="entry name" value="AAA"/>
    <property type="match status" value="1"/>
</dbReference>
<proteinExistence type="predicted"/>
<dbReference type="GO" id="GO:0016887">
    <property type="term" value="F:ATP hydrolysis activity"/>
    <property type="evidence" value="ECO:0007669"/>
    <property type="project" value="InterPro"/>
</dbReference>
<dbReference type="InterPro" id="IPR027417">
    <property type="entry name" value="P-loop_NTPase"/>
</dbReference>
<sequence length="260" mass="28545">MISIQSLSKSFGGVKAVNGCSFDIEQGTITGLIGPNGAGKTTLFNMIAGAFAPTSGKIIYQGQDVTGLRADQLFHKGIVRTFQIPHEFERMTALENLMMVPPGQNGENLFRTWFSWAGVRNQEREVRKKGEEVLEFLQLTHIRDELAGNLSGGQKKLLELGRTMMTEAKVVLLDEPGAGVNRTLLAKLAEMIKQLRDERGYTFALIEHDMDLIAHLCDPVVCMAQGAVLCQGDFESVRSNEEVLEAYLGSSAHQETEGKA</sequence>
<dbReference type="InterPro" id="IPR003593">
    <property type="entry name" value="AAA+_ATPase"/>
</dbReference>
<dbReference type="OrthoDB" id="9806149at2"/>
<dbReference type="InterPro" id="IPR017871">
    <property type="entry name" value="ABC_transporter-like_CS"/>
</dbReference>
<keyword evidence="6" id="KW-1185">Reference proteome</keyword>
<dbReference type="Pfam" id="PF00005">
    <property type="entry name" value="ABC_tran"/>
    <property type="match status" value="1"/>
</dbReference>